<keyword evidence="2" id="KW-0479">Metal-binding</keyword>
<keyword evidence="4" id="KW-0862">Zinc</keyword>
<sequence>MKKNPISSTVDFEKDGTQHGFLKLPHSRDESAWGSLMIPLTVVKNGKGPTALLTGGNHGDEYEGPIALFNLARDLNPAQVSGRVILVPAMNYPAFQAGKRTSPIDSGNMNRSFPGSPEGSITEKIADYFQRTLLPMADWVLDFHSGGKTLDFVPFCAAHKLEDKEQEKRCADAMQAFNAPYSIILLEIDSTGMYDSAAEEMGK</sequence>
<evidence type="ECO:0000256" key="4">
    <source>
        <dbReference type="ARBA" id="ARBA00022833"/>
    </source>
</evidence>
<evidence type="ECO:0000256" key="1">
    <source>
        <dbReference type="ARBA" id="ARBA00001947"/>
    </source>
</evidence>
<evidence type="ECO:0000256" key="3">
    <source>
        <dbReference type="ARBA" id="ARBA00022801"/>
    </source>
</evidence>
<evidence type="ECO:0000259" key="5">
    <source>
        <dbReference type="Pfam" id="PF24827"/>
    </source>
</evidence>
<gene>
    <name evidence="6" type="ORF">METZ01_LOCUS195541</name>
</gene>
<feature type="domain" description="Succinylglutamate desuccinylase/Aspartoacylase catalytic" evidence="5">
    <location>
        <begin position="47"/>
        <end position="203"/>
    </location>
</feature>
<dbReference type="Gene3D" id="3.40.630.10">
    <property type="entry name" value="Zn peptidases"/>
    <property type="match status" value="1"/>
</dbReference>
<dbReference type="InterPro" id="IPR053138">
    <property type="entry name" value="N-alpha-Ac-DABA_deacetylase"/>
</dbReference>
<accession>A0A382DYL7</accession>
<dbReference type="GO" id="GO:0046872">
    <property type="term" value="F:metal ion binding"/>
    <property type="evidence" value="ECO:0007669"/>
    <property type="project" value="UniProtKB-KW"/>
</dbReference>
<evidence type="ECO:0000313" key="6">
    <source>
        <dbReference type="EMBL" id="SVB42687.1"/>
    </source>
</evidence>
<dbReference type="CDD" id="cd06252">
    <property type="entry name" value="M14_ASTE_ASPA-like"/>
    <property type="match status" value="1"/>
</dbReference>
<reference evidence="6" key="1">
    <citation type="submission" date="2018-05" db="EMBL/GenBank/DDBJ databases">
        <authorList>
            <person name="Lanie J.A."/>
            <person name="Ng W.-L."/>
            <person name="Kazmierczak K.M."/>
            <person name="Andrzejewski T.M."/>
            <person name="Davidsen T.M."/>
            <person name="Wayne K.J."/>
            <person name="Tettelin H."/>
            <person name="Glass J.I."/>
            <person name="Rusch D."/>
            <person name="Podicherti R."/>
            <person name="Tsui H.-C.T."/>
            <person name="Winkler M.E."/>
        </authorList>
    </citation>
    <scope>NUCLEOTIDE SEQUENCE</scope>
</reference>
<name>A0A382DYL7_9ZZZZ</name>
<dbReference type="SUPFAM" id="SSF53187">
    <property type="entry name" value="Zn-dependent exopeptidases"/>
    <property type="match status" value="1"/>
</dbReference>
<evidence type="ECO:0000256" key="2">
    <source>
        <dbReference type="ARBA" id="ARBA00022723"/>
    </source>
</evidence>
<dbReference type="Pfam" id="PF24827">
    <property type="entry name" value="AstE_AspA_cat"/>
    <property type="match status" value="1"/>
</dbReference>
<dbReference type="EMBL" id="UINC01041431">
    <property type="protein sequence ID" value="SVB42687.1"/>
    <property type="molecule type" value="Genomic_DNA"/>
</dbReference>
<dbReference type="AlphaFoldDB" id="A0A382DYL7"/>
<dbReference type="GO" id="GO:0016788">
    <property type="term" value="F:hydrolase activity, acting on ester bonds"/>
    <property type="evidence" value="ECO:0007669"/>
    <property type="project" value="InterPro"/>
</dbReference>
<comment type="cofactor">
    <cofactor evidence="1">
        <name>Zn(2+)</name>
        <dbReference type="ChEBI" id="CHEBI:29105"/>
    </cofactor>
</comment>
<proteinExistence type="predicted"/>
<dbReference type="InterPro" id="IPR055438">
    <property type="entry name" value="AstE_AspA_cat"/>
</dbReference>
<feature type="non-terminal residue" evidence="6">
    <location>
        <position position="203"/>
    </location>
</feature>
<dbReference type="PANTHER" id="PTHR37326:SF1">
    <property type="entry name" value="BLL3975 PROTEIN"/>
    <property type="match status" value="1"/>
</dbReference>
<dbReference type="PANTHER" id="PTHR37326">
    <property type="entry name" value="BLL3975 PROTEIN"/>
    <property type="match status" value="1"/>
</dbReference>
<organism evidence="6">
    <name type="scientific">marine metagenome</name>
    <dbReference type="NCBI Taxonomy" id="408172"/>
    <lineage>
        <taxon>unclassified sequences</taxon>
        <taxon>metagenomes</taxon>
        <taxon>ecological metagenomes</taxon>
    </lineage>
</organism>
<protein>
    <recommendedName>
        <fullName evidence="5">Succinylglutamate desuccinylase/Aspartoacylase catalytic domain-containing protein</fullName>
    </recommendedName>
</protein>
<keyword evidence="3" id="KW-0378">Hydrolase</keyword>